<feature type="region of interest" description="Disordered" evidence="1">
    <location>
        <begin position="117"/>
        <end position="139"/>
    </location>
</feature>
<protein>
    <submittedName>
        <fullName evidence="2">Uncharacterized protein</fullName>
    </submittedName>
</protein>
<name>A0A1Y2MDB5_EPING</name>
<dbReference type="OMA" id="WGYECIS"/>
<feature type="region of interest" description="Disordered" evidence="1">
    <location>
        <begin position="44"/>
        <end position="68"/>
    </location>
</feature>
<feature type="compositionally biased region" description="Low complexity" evidence="1">
    <location>
        <begin position="44"/>
        <end position="59"/>
    </location>
</feature>
<sequence>MADFLPTDMTLPSWFEARIAPNGDVEDNEGGCHPDEATALQDYLSPYISPSPSPSNSLPNPSPTPAEAARAMTSFIASQPDPEDHLHHLWGLLQDALADAPYSAVDALVELMAAIEDLDDPPGSSPPPGTSSSSSSSANAGAAAPRFWKGLPQFGNLWADAYPSWAWRGFVSGSAGPRREELLATHIRRAEVEARLVRAGLGGLTLGCGYEAVADALERSDAVPAFEVPAAAAWVVLCAGLFKRGAESGERSWGLRAKRERDLWRGEGEEMSLERWAFWGGRLRALQEDGGLVREVRAALEAMGEV</sequence>
<evidence type="ECO:0000313" key="3">
    <source>
        <dbReference type="Proteomes" id="UP000193240"/>
    </source>
</evidence>
<dbReference type="Pfam" id="PF12311">
    <property type="entry name" value="DUF3632"/>
    <property type="match status" value="1"/>
</dbReference>
<feature type="compositionally biased region" description="Low complexity" evidence="1">
    <location>
        <begin position="130"/>
        <end position="139"/>
    </location>
</feature>
<dbReference type="InterPro" id="IPR022085">
    <property type="entry name" value="OpdG"/>
</dbReference>
<dbReference type="EMBL" id="KZ107838">
    <property type="protein sequence ID" value="OSS53961.1"/>
    <property type="molecule type" value="Genomic_DNA"/>
</dbReference>
<dbReference type="STRING" id="105696.A0A1Y2MDB5"/>
<keyword evidence="3" id="KW-1185">Reference proteome</keyword>
<organism evidence="2 3">
    <name type="scientific">Epicoccum nigrum</name>
    <name type="common">Soil fungus</name>
    <name type="synonym">Epicoccum purpurascens</name>
    <dbReference type="NCBI Taxonomy" id="105696"/>
    <lineage>
        <taxon>Eukaryota</taxon>
        <taxon>Fungi</taxon>
        <taxon>Dikarya</taxon>
        <taxon>Ascomycota</taxon>
        <taxon>Pezizomycotina</taxon>
        <taxon>Dothideomycetes</taxon>
        <taxon>Pleosporomycetidae</taxon>
        <taxon>Pleosporales</taxon>
        <taxon>Pleosporineae</taxon>
        <taxon>Didymellaceae</taxon>
        <taxon>Epicoccum</taxon>
    </lineage>
</organism>
<evidence type="ECO:0000313" key="2">
    <source>
        <dbReference type="EMBL" id="OSS53961.1"/>
    </source>
</evidence>
<dbReference type="Proteomes" id="UP000193240">
    <property type="component" value="Unassembled WGS sequence"/>
</dbReference>
<proteinExistence type="predicted"/>
<reference evidence="2 3" key="1">
    <citation type="journal article" date="2017" name="Genome Announc.">
        <title>Genome sequence of the saprophytic ascomycete Epicoccum nigrum ICMP 19927 strain isolated from New Zealand.</title>
        <authorList>
            <person name="Fokin M."/>
            <person name="Fleetwood D."/>
            <person name="Weir B.S."/>
            <person name="Villas-Boas S.G."/>
        </authorList>
    </citation>
    <scope>NUCLEOTIDE SEQUENCE [LARGE SCALE GENOMIC DNA]</scope>
    <source>
        <strain evidence="2 3">ICMP 19927</strain>
    </source>
</reference>
<accession>A0A1Y2MDB5</accession>
<dbReference type="AlphaFoldDB" id="A0A1Y2MDB5"/>
<gene>
    <name evidence="2" type="ORF">B5807_00785</name>
</gene>
<dbReference type="InParanoid" id="A0A1Y2MDB5"/>
<evidence type="ECO:0000256" key="1">
    <source>
        <dbReference type="SAM" id="MobiDB-lite"/>
    </source>
</evidence>